<keyword evidence="1" id="KW-0472">Membrane</keyword>
<dbReference type="EMBL" id="JBJKBG010000006">
    <property type="protein sequence ID" value="KAL3736775.1"/>
    <property type="molecule type" value="Genomic_DNA"/>
</dbReference>
<proteinExistence type="predicted"/>
<dbReference type="AlphaFoldDB" id="A0ABD3K9T2"/>
<dbReference type="Proteomes" id="UP001634007">
    <property type="component" value="Unassembled WGS sequence"/>
</dbReference>
<dbReference type="PANTHER" id="PTHR33564:SF15">
    <property type="entry name" value="PROTEIN, PUTATIVE-RELATED"/>
    <property type="match status" value="1"/>
</dbReference>
<name>A0ABD3K9T2_EUCGL</name>
<evidence type="ECO:0000313" key="2">
    <source>
        <dbReference type="EMBL" id="KAL3736775.1"/>
    </source>
</evidence>
<sequence length="113" mass="12479">MNYAGNLVLGTAMLVSSIVLLLSLSRKRVPPPAHDILQRNQVEAPRSCLLSSDGRKGERKKKRVKFADDVKEDCSVIPSTEESKKLERSCKTEELEMVGMQSNGVASRIECSC</sequence>
<keyword evidence="1" id="KW-1133">Transmembrane helix</keyword>
<keyword evidence="1" id="KW-0812">Transmembrane</keyword>
<evidence type="ECO:0000256" key="1">
    <source>
        <dbReference type="SAM" id="Phobius"/>
    </source>
</evidence>
<reference evidence="2 3" key="1">
    <citation type="submission" date="2024-11" db="EMBL/GenBank/DDBJ databases">
        <title>Chromosome-level genome assembly of Eucalyptus globulus Labill. provides insights into its genome evolution.</title>
        <authorList>
            <person name="Li X."/>
        </authorList>
    </citation>
    <scope>NUCLEOTIDE SEQUENCE [LARGE SCALE GENOMIC DNA]</scope>
    <source>
        <strain evidence="2">CL2024</strain>
        <tissue evidence="2">Fresh tender leaves</tissue>
    </source>
</reference>
<gene>
    <name evidence="2" type="ORF">ACJRO7_025673</name>
</gene>
<keyword evidence="3" id="KW-1185">Reference proteome</keyword>
<feature type="transmembrane region" description="Helical" evidence="1">
    <location>
        <begin position="6"/>
        <end position="24"/>
    </location>
</feature>
<accession>A0ABD3K9T2</accession>
<evidence type="ECO:0000313" key="3">
    <source>
        <dbReference type="Proteomes" id="UP001634007"/>
    </source>
</evidence>
<comment type="caution">
    <text evidence="2">The sequence shown here is derived from an EMBL/GenBank/DDBJ whole genome shotgun (WGS) entry which is preliminary data.</text>
</comment>
<evidence type="ECO:0008006" key="4">
    <source>
        <dbReference type="Google" id="ProtNLM"/>
    </source>
</evidence>
<protein>
    <recommendedName>
        <fullName evidence="4">Transmembrane protein</fullName>
    </recommendedName>
</protein>
<dbReference type="PANTHER" id="PTHR33564">
    <property type="entry name" value="TRANSMEMBRANE PROTEIN"/>
    <property type="match status" value="1"/>
</dbReference>
<organism evidence="2 3">
    <name type="scientific">Eucalyptus globulus</name>
    <name type="common">Tasmanian blue gum</name>
    <dbReference type="NCBI Taxonomy" id="34317"/>
    <lineage>
        <taxon>Eukaryota</taxon>
        <taxon>Viridiplantae</taxon>
        <taxon>Streptophyta</taxon>
        <taxon>Embryophyta</taxon>
        <taxon>Tracheophyta</taxon>
        <taxon>Spermatophyta</taxon>
        <taxon>Magnoliopsida</taxon>
        <taxon>eudicotyledons</taxon>
        <taxon>Gunneridae</taxon>
        <taxon>Pentapetalae</taxon>
        <taxon>rosids</taxon>
        <taxon>malvids</taxon>
        <taxon>Myrtales</taxon>
        <taxon>Myrtaceae</taxon>
        <taxon>Myrtoideae</taxon>
        <taxon>Eucalypteae</taxon>
        <taxon>Eucalyptus</taxon>
    </lineage>
</organism>